<evidence type="ECO:0000313" key="8">
    <source>
        <dbReference type="EMBL" id="CUP45200.1"/>
    </source>
</evidence>
<dbReference type="RefSeq" id="WP_008759713.1">
    <property type="nucleotide sequence ID" value="NZ_BQNN01000001.1"/>
</dbReference>
<evidence type="ECO:0000256" key="3">
    <source>
        <dbReference type="ARBA" id="ARBA00022729"/>
    </source>
</evidence>
<dbReference type="EMBL" id="QSJP01000019">
    <property type="protein sequence ID" value="RHD84775.1"/>
    <property type="molecule type" value="Genomic_DNA"/>
</dbReference>
<evidence type="ECO:0000313" key="10">
    <source>
        <dbReference type="EMBL" id="KAB4470626.1"/>
    </source>
</evidence>
<dbReference type="AlphaFoldDB" id="A0A139KW60"/>
<evidence type="ECO:0000256" key="5">
    <source>
        <dbReference type="ARBA" id="ARBA00023237"/>
    </source>
</evidence>
<feature type="domain" description="SusD-like N-terminal" evidence="7">
    <location>
        <begin position="24"/>
        <end position="224"/>
    </location>
</feature>
<evidence type="ECO:0000313" key="17">
    <source>
        <dbReference type="Proteomes" id="UP000488521"/>
    </source>
</evidence>
<evidence type="ECO:0000313" key="11">
    <source>
        <dbReference type="EMBL" id="RHD84775.1"/>
    </source>
</evidence>
<evidence type="ECO:0000256" key="4">
    <source>
        <dbReference type="ARBA" id="ARBA00023136"/>
    </source>
</evidence>
<organism evidence="10 17">
    <name type="scientific">Bacteroides thetaiotaomicron</name>
    <dbReference type="NCBI Taxonomy" id="818"/>
    <lineage>
        <taxon>Bacteria</taxon>
        <taxon>Pseudomonadati</taxon>
        <taxon>Bacteroidota</taxon>
        <taxon>Bacteroidia</taxon>
        <taxon>Bacteroidales</taxon>
        <taxon>Bacteroidaceae</taxon>
        <taxon>Bacteroides</taxon>
    </lineage>
</organism>
<evidence type="ECO:0000256" key="1">
    <source>
        <dbReference type="ARBA" id="ARBA00004442"/>
    </source>
</evidence>
<name>A0A139KW60_BACT4</name>
<dbReference type="Proteomes" id="UP000488521">
    <property type="component" value="Unassembled WGS sequence"/>
</dbReference>
<evidence type="ECO:0000313" key="9">
    <source>
        <dbReference type="EMBL" id="KAB4455025.1"/>
    </source>
</evidence>
<evidence type="ECO:0000259" key="7">
    <source>
        <dbReference type="Pfam" id="PF14322"/>
    </source>
</evidence>
<dbReference type="Gene3D" id="1.25.40.390">
    <property type="match status" value="1"/>
</dbReference>
<dbReference type="PATRIC" id="fig|818.29.peg.791"/>
<dbReference type="InterPro" id="IPR033985">
    <property type="entry name" value="SusD-like_N"/>
</dbReference>
<comment type="subcellular location">
    <subcellularLocation>
        <location evidence="1">Cell outer membrane</location>
    </subcellularLocation>
</comment>
<keyword evidence="3" id="KW-0732">Signal</keyword>
<dbReference type="Proteomes" id="UP000283616">
    <property type="component" value="Unassembled WGS sequence"/>
</dbReference>
<evidence type="ECO:0000313" key="12">
    <source>
        <dbReference type="EMBL" id="RHL56070.1"/>
    </source>
</evidence>
<evidence type="ECO:0000313" key="13">
    <source>
        <dbReference type="Proteomes" id="UP000095576"/>
    </source>
</evidence>
<reference evidence="16 17" key="3">
    <citation type="journal article" date="2019" name="Nat. Med.">
        <title>A library of human gut bacterial isolates paired with longitudinal multiomics data enables mechanistic microbiome research.</title>
        <authorList>
            <person name="Poyet M."/>
            <person name="Groussin M."/>
            <person name="Gibbons S.M."/>
            <person name="Avila-Pacheco J."/>
            <person name="Jiang X."/>
            <person name="Kearney S.M."/>
            <person name="Perrotta A.R."/>
            <person name="Berdy B."/>
            <person name="Zhao S."/>
            <person name="Lieberman T.D."/>
            <person name="Swanson P.K."/>
            <person name="Smith M."/>
            <person name="Roesemann S."/>
            <person name="Alexander J.E."/>
            <person name="Rich S.A."/>
            <person name="Livny J."/>
            <person name="Vlamakis H."/>
            <person name="Clish C."/>
            <person name="Bullock K."/>
            <person name="Deik A."/>
            <person name="Scott J."/>
            <person name="Pierce K.A."/>
            <person name="Xavier R.J."/>
            <person name="Alm E.J."/>
        </authorList>
    </citation>
    <scope>NUCLEOTIDE SEQUENCE [LARGE SCALE GENOMIC DNA]</scope>
    <source>
        <strain evidence="10 17">BIOML-A156</strain>
        <strain evidence="9 16">BIOML-A160</strain>
    </source>
</reference>
<dbReference type="Proteomes" id="UP000095576">
    <property type="component" value="Unassembled WGS sequence"/>
</dbReference>
<comment type="similarity">
    <text evidence="2">Belongs to the SusD family.</text>
</comment>
<dbReference type="Pfam" id="PF14322">
    <property type="entry name" value="SusD-like_3"/>
    <property type="match status" value="1"/>
</dbReference>
<dbReference type="PROSITE" id="PS51257">
    <property type="entry name" value="PROKAR_LIPOPROTEIN"/>
    <property type="match status" value="1"/>
</dbReference>
<dbReference type="Proteomes" id="UP000284785">
    <property type="component" value="Unassembled WGS sequence"/>
</dbReference>
<accession>A0A139KW60</accession>
<evidence type="ECO:0000313" key="15">
    <source>
        <dbReference type="Proteomes" id="UP000284785"/>
    </source>
</evidence>
<dbReference type="EMBL" id="WCRW01000009">
    <property type="protein sequence ID" value="KAB4455025.1"/>
    <property type="molecule type" value="Genomic_DNA"/>
</dbReference>
<keyword evidence="4" id="KW-0472">Membrane</keyword>
<gene>
    <name evidence="12" type="ORF">DW011_17410</name>
    <name evidence="11" type="ORF">DW780_18785</name>
    <name evidence="8" type="ORF">ERS852511_02140</name>
    <name evidence="10" type="ORF">GAN59_19335</name>
    <name evidence="9" type="ORF">GAN75_14475</name>
</gene>
<dbReference type="EMBL" id="CZAP01000006">
    <property type="protein sequence ID" value="CUP45200.1"/>
    <property type="molecule type" value="Genomic_DNA"/>
</dbReference>
<dbReference type="EMBL" id="WCRS01000017">
    <property type="protein sequence ID" value="KAB4470626.1"/>
    <property type="molecule type" value="Genomic_DNA"/>
</dbReference>
<protein>
    <submittedName>
        <fullName evidence="8">RagB/SusD domain protein</fullName>
    </submittedName>
    <submittedName>
        <fullName evidence="10">RagB/SusD family nutrient uptake outer membrane protein</fullName>
    </submittedName>
</protein>
<evidence type="ECO:0000313" key="14">
    <source>
        <dbReference type="Proteomes" id="UP000283616"/>
    </source>
</evidence>
<dbReference type="SUPFAM" id="SSF48452">
    <property type="entry name" value="TPR-like"/>
    <property type="match status" value="1"/>
</dbReference>
<feature type="domain" description="RagB/SusD" evidence="6">
    <location>
        <begin position="284"/>
        <end position="566"/>
    </location>
</feature>
<keyword evidence="5" id="KW-0998">Cell outer membrane</keyword>
<dbReference type="GO" id="GO:0009279">
    <property type="term" value="C:cell outer membrane"/>
    <property type="evidence" value="ECO:0007669"/>
    <property type="project" value="UniProtKB-SubCell"/>
</dbReference>
<reference evidence="14 15" key="2">
    <citation type="submission" date="2018-08" db="EMBL/GenBank/DDBJ databases">
        <title>A genome reference for cultivated species of the human gut microbiota.</title>
        <authorList>
            <person name="Zou Y."/>
            <person name="Xue W."/>
            <person name="Luo G."/>
        </authorList>
    </citation>
    <scope>NUCLEOTIDE SEQUENCE [LARGE SCALE GENOMIC DNA]</scope>
    <source>
        <strain evidence="12 14">AF37-12</strain>
        <strain evidence="11 15">AM30-26</strain>
    </source>
</reference>
<dbReference type="EMBL" id="QROV01000021">
    <property type="protein sequence ID" value="RHL56070.1"/>
    <property type="molecule type" value="Genomic_DNA"/>
</dbReference>
<dbReference type="Pfam" id="PF07980">
    <property type="entry name" value="SusD_RagB"/>
    <property type="match status" value="1"/>
</dbReference>
<dbReference type="InterPro" id="IPR012944">
    <property type="entry name" value="SusD_RagB_dom"/>
</dbReference>
<reference evidence="8 13" key="1">
    <citation type="submission" date="2015-09" db="EMBL/GenBank/DDBJ databases">
        <authorList>
            <consortium name="Pathogen Informatics"/>
        </authorList>
    </citation>
    <scope>NUCLEOTIDE SEQUENCE [LARGE SCALE GENOMIC DNA]</scope>
    <source>
        <strain evidence="8 13">2789STDY5834899</strain>
    </source>
</reference>
<evidence type="ECO:0000256" key="2">
    <source>
        <dbReference type="ARBA" id="ARBA00006275"/>
    </source>
</evidence>
<evidence type="ECO:0000259" key="6">
    <source>
        <dbReference type="Pfam" id="PF07980"/>
    </source>
</evidence>
<sequence length="580" mass="66746">MRIHNIIKTVCLAGSLALLSACEDWLEIEPKDRFGDTTVWGSEENADMFLNDIYNQLPHLNNETQNLDQYSDNSYVGAEWMNARTTIYTGALSPTSWIPGPWDMWKWGRQNNDDAKGQYERIRSCNLFITKVTESDFSADYKKERLAEARFLRAWFYHYLWMAYGGVPIITEVLDNNVSTDIFYPRETAQKTFEFIDKELDEIKDDLPPRRSGSDLGRASKGAILTLKGWVELFHASELRNPGKDKKRWEAAAATLKDVIDLQVYRLQPTILDLWTEATNNNDEVIFDFQMSKQNGGRREGLFGPVFVKGVQSSWGNMQPTQELVDDYCMANGLPITDPASGYNKNNPYKNREKRFYQSILYDGSMWQGEEIITRVGVGSPNEIDTSSDSDVTNTGYYTRKTIDESVNGADNLQMSNGMANYIFFRYADVLLMYAEASLEAGDKPTAIEYLDMVRTRGDNMPSINDTYPQGITENQLREIIRRDRRIELAFEDKRWWDILRWKICDGENGVMNKPIGGMKIEDTNGDGVWEYNYHEVGKRTFLPRMYYQPIPQYVIDKNPVIREQNGGEDGWVNGQNPGY</sequence>
<proteinExistence type="inferred from homology"/>
<dbReference type="InterPro" id="IPR011990">
    <property type="entry name" value="TPR-like_helical_dom_sf"/>
</dbReference>
<evidence type="ECO:0000313" key="16">
    <source>
        <dbReference type="Proteomes" id="UP000436825"/>
    </source>
</evidence>
<dbReference type="Proteomes" id="UP000436825">
    <property type="component" value="Unassembled WGS sequence"/>
</dbReference>